<dbReference type="OrthoDB" id="1679673at2"/>
<dbReference type="KEGG" id="cmag:CBW24_03305"/>
<name>A0A291LWQ2_9RHOB</name>
<gene>
    <name evidence="2" type="ORF">CBW24_03305</name>
</gene>
<sequence>MKLRSVLSVSALAAVFAGGAAAHPHIFIDTAFELLFDEDGALEAVRIDWAYDEFYSLMLIEENDLDADGDSLPEQAALDAYAGQDVDWAAGFPGDFTIAVDGVAVELDGPVTHRARYEAGRVVTSHIRPLTTPLDVSQGVVTAQAYDPTYFVAYEVPEAPGVAGRDDCQLDREVADRKAAQAEYGEKLAEVDATSDPFEVVELPDIGVLFADRFVLTCAASF</sequence>
<organism evidence="2 3">
    <name type="scientific">Pacificitalea manganoxidans</name>
    <dbReference type="NCBI Taxonomy" id="1411902"/>
    <lineage>
        <taxon>Bacteria</taxon>
        <taxon>Pseudomonadati</taxon>
        <taxon>Pseudomonadota</taxon>
        <taxon>Alphaproteobacteria</taxon>
        <taxon>Rhodobacterales</taxon>
        <taxon>Paracoccaceae</taxon>
        <taxon>Pacificitalea</taxon>
    </lineage>
</organism>
<evidence type="ECO:0000256" key="1">
    <source>
        <dbReference type="SAM" id="SignalP"/>
    </source>
</evidence>
<keyword evidence="1" id="KW-0732">Signal</keyword>
<dbReference type="Proteomes" id="UP000219050">
    <property type="component" value="Chromosome"/>
</dbReference>
<keyword evidence="3" id="KW-1185">Reference proteome</keyword>
<evidence type="ECO:0000313" key="3">
    <source>
        <dbReference type="Proteomes" id="UP000219050"/>
    </source>
</evidence>
<dbReference type="RefSeq" id="WP_097372667.1">
    <property type="nucleotide sequence ID" value="NZ_CP021404.1"/>
</dbReference>
<proteinExistence type="predicted"/>
<feature type="chain" id="PRO_5012651752" description="Polyphosphate kinase" evidence="1">
    <location>
        <begin position="23"/>
        <end position="222"/>
    </location>
</feature>
<dbReference type="AlphaFoldDB" id="A0A291LWQ2"/>
<accession>A0A291LWQ2</accession>
<feature type="signal peptide" evidence="1">
    <location>
        <begin position="1"/>
        <end position="22"/>
    </location>
</feature>
<dbReference type="Pfam" id="PF06226">
    <property type="entry name" value="DUF1007"/>
    <property type="match status" value="1"/>
</dbReference>
<evidence type="ECO:0000313" key="2">
    <source>
        <dbReference type="EMBL" id="ATI41122.1"/>
    </source>
</evidence>
<protein>
    <recommendedName>
        <fullName evidence="4">Polyphosphate kinase</fullName>
    </recommendedName>
</protein>
<dbReference type="InterPro" id="IPR010412">
    <property type="entry name" value="DUF1007"/>
</dbReference>
<dbReference type="EMBL" id="CP021404">
    <property type="protein sequence ID" value="ATI41122.1"/>
    <property type="molecule type" value="Genomic_DNA"/>
</dbReference>
<reference evidence="2 3" key="1">
    <citation type="submission" date="2017-05" db="EMBL/GenBank/DDBJ databases">
        <title>Comparative genomic and metabolic analysis of manganese-oxidizing mechanisms in Celeribater manganoxidans DY25T: its adaption to the environment of polymetallic nodule.</title>
        <authorList>
            <person name="Wang X."/>
        </authorList>
    </citation>
    <scope>NUCLEOTIDE SEQUENCE [LARGE SCALE GENOMIC DNA]</scope>
    <source>
        <strain evidence="2 3">DY25</strain>
    </source>
</reference>
<evidence type="ECO:0008006" key="4">
    <source>
        <dbReference type="Google" id="ProtNLM"/>
    </source>
</evidence>